<name>A0A9W9DS06_9AGAR</name>
<protein>
    <submittedName>
        <fullName evidence="2">Uncharacterized protein</fullName>
    </submittedName>
</protein>
<evidence type="ECO:0000256" key="1">
    <source>
        <dbReference type="SAM" id="MobiDB-lite"/>
    </source>
</evidence>
<dbReference type="Proteomes" id="UP001150266">
    <property type="component" value="Unassembled WGS sequence"/>
</dbReference>
<dbReference type="EMBL" id="JAOTPV010000004">
    <property type="protein sequence ID" value="KAJ4483303.1"/>
    <property type="molecule type" value="Genomic_DNA"/>
</dbReference>
<evidence type="ECO:0000313" key="3">
    <source>
        <dbReference type="Proteomes" id="UP001150266"/>
    </source>
</evidence>
<feature type="region of interest" description="Disordered" evidence="1">
    <location>
        <begin position="1"/>
        <end position="21"/>
    </location>
</feature>
<reference evidence="2" key="1">
    <citation type="submission" date="2022-08" db="EMBL/GenBank/DDBJ databases">
        <title>A Global Phylogenomic Analysis of the Shiitake Genus Lentinula.</title>
        <authorList>
            <consortium name="DOE Joint Genome Institute"/>
            <person name="Sierra-Patev S."/>
            <person name="Min B."/>
            <person name="Naranjo-Ortiz M."/>
            <person name="Looney B."/>
            <person name="Konkel Z."/>
            <person name="Slot J.C."/>
            <person name="Sakamoto Y."/>
            <person name="Steenwyk J.L."/>
            <person name="Rokas A."/>
            <person name="Carro J."/>
            <person name="Camarero S."/>
            <person name="Ferreira P."/>
            <person name="Molpeceres G."/>
            <person name="Ruiz-Duenas F.J."/>
            <person name="Serrano A."/>
            <person name="Henrissat B."/>
            <person name="Drula E."/>
            <person name="Hughes K.W."/>
            <person name="Mata J.L."/>
            <person name="Ishikawa N.K."/>
            <person name="Vargas-Isla R."/>
            <person name="Ushijima S."/>
            <person name="Smith C.A."/>
            <person name="Ahrendt S."/>
            <person name="Andreopoulos W."/>
            <person name="He G."/>
            <person name="Labutti K."/>
            <person name="Lipzen A."/>
            <person name="Ng V."/>
            <person name="Riley R."/>
            <person name="Sandor L."/>
            <person name="Barry K."/>
            <person name="Martinez A.T."/>
            <person name="Xiao Y."/>
            <person name="Gibbons J.G."/>
            <person name="Terashima K."/>
            <person name="Grigoriev I.V."/>
            <person name="Hibbett D.S."/>
        </authorList>
    </citation>
    <scope>NUCLEOTIDE SEQUENCE</scope>
    <source>
        <strain evidence="2">JLM2183</strain>
    </source>
</reference>
<sequence length="219" mass="25159">MTESGGEWPFDCESPTSGDEDDLDARIVARIDPALQMHPIKGLWESISEVKARLPCVPAYIELYRILQAMFERYEGRRVPFKRNRNFRIQKSHILKALQLLDDDEHSDLSDPDKIYANCVETLRLISLYGPEGTRFQHAGVLEMMKDESLPEKYSKPQKRFLRFLREIDEKWQAEHVEQMELDEQTKLAEVEASLEVSSVDSTGSVVADRGNSVTLNSN</sequence>
<accession>A0A9W9DS06</accession>
<proteinExistence type="predicted"/>
<dbReference type="AlphaFoldDB" id="A0A9W9DS06"/>
<organism evidence="2 3">
    <name type="scientific">Lentinula aciculospora</name>
    <dbReference type="NCBI Taxonomy" id="153920"/>
    <lineage>
        <taxon>Eukaryota</taxon>
        <taxon>Fungi</taxon>
        <taxon>Dikarya</taxon>
        <taxon>Basidiomycota</taxon>
        <taxon>Agaricomycotina</taxon>
        <taxon>Agaricomycetes</taxon>
        <taxon>Agaricomycetidae</taxon>
        <taxon>Agaricales</taxon>
        <taxon>Marasmiineae</taxon>
        <taxon>Omphalotaceae</taxon>
        <taxon>Lentinula</taxon>
    </lineage>
</organism>
<keyword evidence="3" id="KW-1185">Reference proteome</keyword>
<dbReference type="OrthoDB" id="3215534at2759"/>
<evidence type="ECO:0000313" key="2">
    <source>
        <dbReference type="EMBL" id="KAJ4483303.1"/>
    </source>
</evidence>
<gene>
    <name evidence="2" type="ORF">J3R30DRAFT_1760903</name>
</gene>
<comment type="caution">
    <text evidence="2">The sequence shown here is derived from an EMBL/GenBank/DDBJ whole genome shotgun (WGS) entry which is preliminary data.</text>
</comment>